<dbReference type="GO" id="GO:0005634">
    <property type="term" value="C:nucleus"/>
    <property type="evidence" value="ECO:0007669"/>
    <property type="project" value="UniProtKB-SubCell"/>
</dbReference>
<dbReference type="Proteomes" id="UP000019473">
    <property type="component" value="Unassembled WGS sequence"/>
</dbReference>
<feature type="compositionally biased region" description="Low complexity" evidence="3">
    <location>
        <begin position="11"/>
        <end position="27"/>
    </location>
</feature>
<proteinExistence type="predicted"/>
<feature type="compositionally biased region" description="Polar residues" evidence="3">
    <location>
        <begin position="368"/>
        <end position="382"/>
    </location>
</feature>
<accession>W9W5I0</accession>
<dbReference type="GeneID" id="19183719"/>
<evidence type="ECO:0000259" key="4">
    <source>
        <dbReference type="Pfam" id="PF07808"/>
    </source>
</evidence>
<feature type="compositionally biased region" description="Basic and acidic residues" evidence="3">
    <location>
        <begin position="245"/>
        <end position="260"/>
    </location>
</feature>
<name>W9W5I0_9EURO</name>
<dbReference type="Pfam" id="PF07808">
    <property type="entry name" value="RED_N"/>
    <property type="match status" value="1"/>
</dbReference>
<dbReference type="VEuPathDB" id="FungiDB:A1O7_09155"/>
<keyword evidence="6" id="KW-1185">Reference proteome</keyword>
<evidence type="ECO:0000256" key="3">
    <source>
        <dbReference type="SAM" id="MobiDB-lite"/>
    </source>
</evidence>
<sequence>MDNSQFRNLLQSNQNAGAQGAAASPPGFKKPALGSRSRASIPMTPRSTAGYNASKMFAQQVTDYRKEHVGQPPTKKLKSSAPKGTKLGSGYEDRTLARREGADDAETTDDKQKRLKALEEMYKLQQIDEATLENLKSEIGIGGDLNSTHLVKGLDWKLLERVRRGDDLNSPPQPEKNKEKAKVDLDEELDHMLEKEVQAVDRNLGKQQDDAGMEVDQPTTRDEILRRLKESRAQKQQGAPPEPALGDRFKKVASDNPNKRKFTEVVNGRRREVLLITNKDGTTKRKTRWIDMGDTPDSAEKQPLGMEVPAEFVARQQALTTRDEAEDEDDDIFQGVSDYNPLAGIDSDSEDEDHDKSEPAARKEKDPSSSTSKPRNYFATSNQDEEAEDRTNPILKDPTLLSALKRAAGLQRHDDSASNQALDSDPTRAAKQQQLLERLKEQNRADAADLDLGFGESRFGDDEDEDGPAWEDGEGSSKKSGRKRGPKKRKGDKDNVNDVMAAMQGHDRKS</sequence>
<evidence type="ECO:0000313" key="5">
    <source>
        <dbReference type="EMBL" id="EXJ53819.1"/>
    </source>
</evidence>
<feature type="compositionally biased region" description="Polar residues" evidence="3">
    <location>
        <begin position="45"/>
        <end position="62"/>
    </location>
</feature>
<evidence type="ECO:0000256" key="1">
    <source>
        <dbReference type="ARBA" id="ARBA00004123"/>
    </source>
</evidence>
<dbReference type="EMBL" id="AMGW01000007">
    <property type="protein sequence ID" value="EXJ53819.1"/>
    <property type="molecule type" value="Genomic_DNA"/>
</dbReference>
<dbReference type="AlphaFoldDB" id="W9W5I0"/>
<dbReference type="HOGENOM" id="CLU_017393_0_0_1"/>
<protein>
    <recommendedName>
        <fullName evidence="4">RED-like N-terminal domain-containing protein</fullName>
    </recommendedName>
</protein>
<dbReference type="PANTHER" id="PTHR12765">
    <property type="entry name" value="RED PROTEIN IK FACTOR CYTOKINE IK"/>
    <property type="match status" value="1"/>
</dbReference>
<organism evidence="5 6">
    <name type="scientific">Cladophialophora yegresii CBS 114405</name>
    <dbReference type="NCBI Taxonomy" id="1182544"/>
    <lineage>
        <taxon>Eukaryota</taxon>
        <taxon>Fungi</taxon>
        <taxon>Dikarya</taxon>
        <taxon>Ascomycota</taxon>
        <taxon>Pezizomycotina</taxon>
        <taxon>Eurotiomycetes</taxon>
        <taxon>Chaetothyriomycetidae</taxon>
        <taxon>Chaetothyriales</taxon>
        <taxon>Herpotrichiellaceae</taxon>
        <taxon>Cladophialophora</taxon>
    </lineage>
</organism>
<comment type="subcellular location">
    <subcellularLocation>
        <location evidence="1">Nucleus</location>
    </subcellularLocation>
</comment>
<dbReference type="OrthoDB" id="3366823at2759"/>
<dbReference type="eggNOG" id="ENOG502RZ6M">
    <property type="taxonomic scope" value="Eukaryota"/>
</dbReference>
<feature type="compositionally biased region" description="Polar residues" evidence="3">
    <location>
        <begin position="1"/>
        <end position="10"/>
    </location>
</feature>
<keyword evidence="2" id="KW-0539">Nucleus</keyword>
<dbReference type="InterPro" id="IPR012916">
    <property type="entry name" value="RED_N"/>
</dbReference>
<feature type="compositionally biased region" description="Basic and acidic residues" evidence="3">
    <location>
        <begin position="354"/>
        <end position="367"/>
    </location>
</feature>
<evidence type="ECO:0000256" key="2">
    <source>
        <dbReference type="ARBA" id="ARBA00023242"/>
    </source>
</evidence>
<gene>
    <name evidence="5" type="ORF">A1O7_09155</name>
</gene>
<feature type="compositionally biased region" description="Basic and acidic residues" evidence="3">
    <location>
        <begin position="91"/>
        <end position="110"/>
    </location>
</feature>
<feature type="region of interest" description="Disordered" evidence="3">
    <location>
        <begin position="288"/>
        <end position="510"/>
    </location>
</feature>
<reference evidence="5 6" key="1">
    <citation type="submission" date="2013-03" db="EMBL/GenBank/DDBJ databases">
        <title>The Genome Sequence of Cladophialophora yegresii CBS 114405.</title>
        <authorList>
            <consortium name="The Broad Institute Genomics Platform"/>
            <person name="Cuomo C."/>
            <person name="de Hoog S."/>
            <person name="Gorbushina A."/>
            <person name="Walker B."/>
            <person name="Young S.K."/>
            <person name="Zeng Q."/>
            <person name="Gargeya S."/>
            <person name="Fitzgerald M."/>
            <person name="Haas B."/>
            <person name="Abouelleil A."/>
            <person name="Allen A.W."/>
            <person name="Alvarado L."/>
            <person name="Arachchi H.M."/>
            <person name="Berlin A.M."/>
            <person name="Chapman S.B."/>
            <person name="Gainer-Dewar J."/>
            <person name="Goldberg J."/>
            <person name="Griggs A."/>
            <person name="Gujja S."/>
            <person name="Hansen M."/>
            <person name="Howarth C."/>
            <person name="Imamovic A."/>
            <person name="Ireland A."/>
            <person name="Larimer J."/>
            <person name="McCowan C."/>
            <person name="Murphy C."/>
            <person name="Pearson M."/>
            <person name="Poon T.W."/>
            <person name="Priest M."/>
            <person name="Roberts A."/>
            <person name="Saif S."/>
            <person name="Shea T."/>
            <person name="Sisk P."/>
            <person name="Sykes S."/>
            <person name="Wortman J."/>
            <person name="Nusbaum C."/>
            <person name="Birren B."/>
        </authorList>
    </citation>
    <scope>NUCLEOTIDE SEQUENCE [LARGE SCALE GENOMIC DNA]</scope>
    <source>
        <strain evidence="5 6">CBS 114405</strain>
    </source>
</reference>
<dbReference type="STRING" id="1182544.W9W5I0"/>
<comment type="caution">
    <text evidence="5">The sequence shown here is derived from an EMBL/GenBank/DDBJ whole genome shotgun (WGS) entry which is preliminary data.</text>
</comment>
<feature type="region of interest" description="Disordered" evidence="3">
    <location>
        <begin position="1"/>
        <end position="110"/>
    </location>
</feature>
<feature type="region of interest" description="Disordered" evidence="3">
    <location>
        <begin position="231"/>
        <end position="260"/>
    </location>
</feature>
<dbReference type="InterPro" id="IPR039896">
    <property type="entry name" value="Red-like"/>
</dbReference>
<feature type="domain" description="RED-like N-terminal" evidence="4">
    <location>
        <begin position="83"/>
        <end position="208"/>
    </location>
</feature>
<feature type="compositionally biased region" description="Basic residues" evidence="3">
    <location>
        <begin position="479"/>
        <end position="490"/>
    </location>
</feature>
<feature type="compositionally biased region" description="Acidic residues" evidence="3">
    <location>
        <begin position="461"/>
        <end position="474"/>
    </location>
</feature>
<dbReference type="RefSeq" id="XP_007761334.1">
    <property type="nucleotide sequence ID" value="XM_007763144.1"/>
</dbReference>
<evidence type="ECO:0000313" key="6">
    <source>
        <dbReference type="Proteomes" id="UP000019473"/>
    </source>
</evidence>
<feature type="compositionally biased region" description="Basic and acidic residues" evidence="3">
    <location>
        <begin position="437"/>
        <end position="447"/>
    </location>
</feature>